<sequence length="116" mass="11546">MAALAWLLIPVVAAVAASLWGSWAGRRRAKTPDAVGVAGYERFRAAMERSGTDGAACRRPEGRDGQVFGAEDAHHGRGGAGSQAGERASRGPAAAELASAGAVGHASPDGPARGAG</sequence>
<proteinExistence type="predicted"/>
<organism evidence="2 3">
    <name type="scientific">Streptomyces diacarni</name>
    <dbReference type="NCBI Taxonomy" id="2800381"/>
    <lineage>
        <taxon>Bacteria</taxon>
        <taxon>Bacillati</taxon>
        <taxon>Actinomycetota</taxon>
        <taxon>Actinomycetes</taxon>
        <taxon>Kitasatosporales</taxon>
        <taxon>Streptomycetaceae</taxon>
        <taxon>Streptomyces</taxon>
    </lineage>
</organism>
<name>A0A367EP66_9ACTN</name>
<feature type="compositionally biased region" description="Basic and acidic residues" evidence="1">
    <location>
        <begin position="49"/>
        <end position="64"/>
    </location>
</feature>
<feature type="compositionally biased region" description="Low complexity" evidence="1">
    <location>
        <begin position="90"/>
        <end position="106"/>
    </location>
</feature>
<dbReference type="EMBL" id="QOIN01000048">
    <property type="protein sequence ID" value="RCG19539.1"/>
    <property type="molecule type" value="Genomic_DNA"/>
</dbReference>
<accession>A0A367EP66</accession>
<evidence type="ECO:0000313" key="2">
    <source>
        <dbReference type="EMBL" id="RCG19539.1"/>
    </source>
</evidence>
<evidence type="ECO:0000313" key="3">
    <source>
        <dbReference type="Proteomes" id="UP000252914"/>
    </source>
</evidence>
<protein>
    <submittedName>
        <fullName evidence="2">Uncharacterized protein</fullName>
    </submittedName>
</protein>
<dbReference type="Proteomes" id="UP000252914">
    <property type="component" value="Unassembled WGS sequence"/>
</dbReference>
<evidence type="ECO:0000256" key="1">
    <source>
        <dbReference type="SAM" id="MobiDB-lite"/>
    </source>
</evidence>
<feature type="region of interest" description="Disordered" evidence="1">
    <location>
        <begin position="49"/>
        <end position="116"/>
    </location>
</feature>
<keyword evidence="3" id="KW-1185">Reference proteome</keyword>
<gene>
    <name evidence="2" type="ORF">DTL70_22485</name>
</gene>
<reference evidence="2 3" key="1">
    <citation type="submission" date="2018-06" db="EMBL/GenBank/DDBJ databases">
        <title>Streptomyces reniochalinae sp. nov. and Streptomyces diacarnus sp. nov. from marine sponges.</title>
        <authorList>
            <person name="Li L."/>
        </authorList>
    </citation>
    <scope>NUCLEOTIDE SEQUENCE [LARGE SCALE GENOMIC DNA]</scope>
    <source>
        <strain evidence="2 3">LHW51701</strain>
    </source>
</reference>
<comment type="caution">
    <text evidence="2">The sequence shown here is derived from an EMBL/GenBank/DDBJ whole genome shotgun (WGS) entry which is preliminary data.</text>
</comment>
<dbReference type="RefSeq" id="WP_114023801.1">
    <property type="nucleotide sequence ID" value="NZ_JBEYTF010000014.1"/>
</dbReference>
<dbReference type="AlphaFoldDB" id="A0A367EP66"/>